<comment type="catalytic activity">
    <reaction evidence="1">
        <text>S-ubiquitinyl-[E2 ubiquitin-conjugating enzyme]-L-cysteine + [acceptor protein]-L-lysine = [E2 ubiquitin-conjugating enzyme]-L-cysteine + N(6)-ubiquitinyl-[acceptor protein]-L-lysine.</text>
        <dbReference type="EC" id="2.3.2.27"/>
    </reaction>
</comment>
<evidence type="ECO:0000256" key="3">
    <source>
        <dbReference type="ARBA" id="ARBA00012483"/>
    </source>
</evidence>
<reference evidence="12" key="1">
    <citation type="journal article" date="2013" name="Nat. Genet.">
        <title>The Capsella rubella genome and the genomic consequences of rapid mating system evolution.</title>
        <authorList>
            <person name="Slotte T."/>
            <person name="Hazzouri K.M."/>
            <person name="Agren J.A."/>
            <person name="Koenig D."/>
            <person name="Maumus F."/>
            <person name="Guo Y.L."/>
            <person name="Steige K."/>
            <person name="Platts A.E."/>
            <person name="Escobar J.S."/>
            <person name="Newman L.K."/>
            <person name="Wang W."/>
            <person name="Mandakova T."/>
            <person name="Vello E."/>
            <person name="Smith L.M."/>
            <person name="Henz S.R."/>
            <person name="Steffen J."/>
            <person name="Takuno S."/>
            <person name="Brandvain Y."/>
            <person name="Coop G."/>
            <person name="Andolfatto P."/>
            <person name="Hu T.T."/>
            <person name="Blanchette M."/>
            <person name="Clark R.M."/>
            <person name="Quesneville H."/>
            <person name="Nordborg M."/>
            <person name="Gaut B.S."/>
            <person name="Lysak M.A."/>
            <person name="Jenkins J."/>
            <person name="Grimwood J."/>
            <person name="Chapman J."/>
            <person name="Prochnik S."/>
            <person name="Shu S."/>
            <person name="Rokhsar D."/>
            <person name="Schmutz J."/>
            <person name="Weigel D."/>
            <person name="Wright S.I."/>
        </authorList>
    </citation>
    <scope>NUCLEOTIDE SEQUENCE [LARGE SCALE GENOMIC DNA]</scope>
    <source>
        <strain evidence="12">cv. Monte Gargano</strain>
    </source>
</reference>
<protein>
    <recommendedName>
        <fullName evidence="3">RING-type E3 ubiquitin transferase</fullName>
        <ecNumber evidence="3">2.3.2.27</ecNumber>
    </recommendedName>
</protein>
<dbReference type="Proteomes" id="UP000029121">
    <property type="component" value="Unassembled WGS sequence"/>
</dbReference>
<dbReference type="InterPro" id="IPR053238">
    <property type="entry name" value="RING-H2_zinc_finger"/>
</dbReference>
<evidence type="ECO:0000256" key="8">
    <source>
        <dbReference type="ARBA" id="ARBA00024209"/>
    </source>
</evidence>
<evidence type="ECO:0000256" key="9">
    <source>
        <dbReference type="PROSITE-ProRule" id="PRU00175"/>
    </source>
</evidence>
<keyword evidence="5 9" id="KW-0863">Zinc-finger</keyword>
<dbReference type="GO" id="GO:0008270">
    <property type="term" value="F:zinc ion binding"/>
    <property type="evidence" value="ECO:0007669"/>
    <property type="project" value="UniProtKB-KW"/>
</dbReference>
<keyword evidence="6" id="KW-0833">Ubl conjugation pathway</keyword>
<dbReference type="SUPFAM" id="SSF57850">
    <property type="entry name" value="RING/U-box"/>
    <property type="match status" value="1"/>
</dbReference>
<evidence type="ECO:0000313" key="12">
    <source>
        <dbReference type="Proteomes" id="UP000029121"/>
    </source>
</evidence>
<dbReference type="SMART" id="SM00184">
    <property type="entry name" value="RING"/>
    <property type="match status" value="1"/>
</dbReference>
<evidence type="ECO:0000256" key="5">
    <source>
        <dbReference type="ARBA" id="ARBA00022771"/>
    </source>
</evidence>
<dbReference type="eggNOG" id="KOG0800">
    <property type="taxonomic scope" value="Eukaryota"/>
</dbReference>
<comment type="pathway">
    <text evidence="2">Protein modification; protein ubiquitination.</text>
</comment>
<feature type="domain" description="RING-type" evidence="10">
    <location>
        <begin position="112"/>
        <end position="151"/>
    </location>
</feature>
<dbReference type="PANTHER" id="PTHR14155:SF627">
    <property type="entry name" value="OS06G0192800 PROTEIN"/>
    <property type="match status" value="1"/>
</dbReference>
<dbReference type="Gene3D" id="3.30.40.10">
    <property type="entry name" value="Zinc/RING finger domain, C3HC4 (zinc finger)"/>
    <property type="match status" value="1"/>
</dbReference>
<evidence type="ECO:0000256" key="4">
    <source>
        <dbReference type="ARBA" id="ARBA00022723"/>
    </source>
</evidence>
<dbReference type="Pfam" id="PF13639">
    <property type="entry name" value="zf-RING_2"/>
    <property type="match status" value="1"/>
</dbReference>
<evidence type="ECO:0000256" key="2">
    <source>
        <dbReference type="ARBA" id="ARBA00004906"/>
    </source>
</evidence>
<proteinExistence type="inferred from homology"/>
<evidence type="ECO:0000256" key="6">
    <source>
        <dbReference type="ARBA" id="ARBA00022786"/>
    </source>
</evidence>
<dbReference type="InterPro" id="IPR001841">
    <property type="entry name" value="Znf_RING"/>
</dbReference>
<keyword evidence="12" id="KW-1185">Reference proteome</keyword>
<accession>R0IDL8</accession>
<evidence type="ECO:0000256" key="1">
    <source>
        <dbReference type="ARBA" id="ARBA00000900"/>
    </source>
</evidence>
<keyword evidence="7" id="KW-0862">Zinc</keyword>
<dbReference type="EC" id="2.3.2.27" evidence="3"/>
<evidence type="ECO:0000313" key="11">
    <source>
        <dbReference type="EMBL" id="EOA34783.1"/>
    </source>
</evidence>
<gene>
    <name evidence="11" type="ORF">CARUB_v10022357mg</name>
</gene>
<name>R0IDL8_9BRAS</name>
<dbReference type="KEGG" id="crb:17896010"/>
<evidence type="ECO:0000259" key="10">
    <source>
        <dbReference type="PROSITE" id="PS50089"/>
    </source>
</evidence>
<organism evidence="11 12">
    <name type="scientific">Capsella rubella</name>
    <dbReference type="NCBI Taxonomy" id="81985"/>
    <lineage>
        <taxon>Eukaryota</taxon>
        <taxon>Viridiplantae</taxon>
        <taxon>Streptophyta</taxon>
        <taxon>Embryophyta</taxon>
        <taxon>Tracheophyta</taxon>
        <taxon>Spermatophyta</taxon>
        <taxon>Magnoliopsida</taxon>
        <taxon>eudicotyledons</taxon>
        <taxon>Gunneridae</taxon>
        <taxon>Pentapetalae</taxon>
        <taxon>rosids</taxon>
        <taxon>malvids</taxon>
        <taxon>Brassicales</taxon>
        <taxon>Brassicaceae</taxon>
        <taxon>Camelineae</taxon>
        <taxon>Capsella</taxon>
    </lineage>
</organism>
<dbReference type="STRING" id="81985.R0IDL8"/>
<sequence length="158" mass="17847">MSGKVYVSIGPVVMHKSTSNTVEIRVTRKNVVGSTTPPPPFPTPHLLLNKILSFDEYNMYPLLYPALPDPYLCNILSYIIASEAKRVPGPLYISLNVTLSPPIFELPEMETCPICLEEGRDLIFTQKCGHVFHDYCINEWLLSSKYCPLCRADLLKDE</sequence>
<dbReference type="PANTHER" id="PTHR14155">
    <property type="entry name" value="RING FINGER DOMAIN-CONTAINING"/>
    <property type="match status" value="1"/>
</dbReference>
<dbReference type="OrthoDB" id="4348522at2759"/>
<dbReference type="InterPro" id="IPR013083">
    <property type="entry name" value="Znf_RING/FYVE/PHD"/>
</dbReference>
<dbReference type="EMBL" id="KB870806">
    <property type="protein sequence ID" value="EOA34783.1"/>
    <property type="molecule type" value="Genomic_DNA"/>
</dbReference>
<dbReference type="PROSITE" id="PS50089">
    <property type="entry name" value="ZF_RING_2"/>
    <property type="match status" value="1"/>
</dbReference>
<keyword evidence="4" id="KW-0479">Metal-binding</keyword>
<evidence type="ECO:0000256" key="7">
    <source>
        <dbReference type="ARBA" id="ARBA00022833"/>
    </source>
</evidence>
<comment type="similarity">
    <text evidence="8">Belongs to the RING-type zinc finger family. ATL subfamily.</text>
</comment>
<dbReference type="GO" id="GO:0061630">
    <property type="term" value="F:ubiquitin protein ligase activity"/>
    <property type="evidence" value="ECO:0007669"/>
    <property type="project" value="UniProtKB-EC"/>
</dbReference>
<dbReference type="AlphaFoldDB" id="R0IDL8"/>